<dbReference type="AlphaFoldDB" id="Q7MDJ8"/>
<dbReference type="Gene3D" id="3.40.50.720">
    <property type="entry name" value="NAD(P)-binding Rossmann-like Domain"/>
    <property type="match status" value="1"/>
</dbReference>
<evidence type="ECO:0000256" key="3">
    <source>
        <dbReference type="ARBA" id="ARBA00023002"/>
    </source>
</evidence>
<dbReference type="GO" id="GO:0008442">
    <property type="term" value="F:3-hydroxyisobutyrate dehydrogenase activity"/>
    <property type="evidence" value="ECO:0007669"/>
    <property type="project" value="UniProtKB-EC"/>
</dbReference>
<sequence length="356" mass="37507">MVGGRSPTGTTGEILVAHSAQSWSLKVLPIEHYKPAWNAARAESQPSVKNMENVMQNIGFIGLGNMGAPMAENLLKAGHQVKVFDLNQAACEKLAQQGASVCANLEELAQDVSCVITMLPAGEHVRSVYLGTHQGDKGLLALVAENSLLIDSSTIDPQSARLVGEEAAKRGLDFVDAPVSGGVAGAHAATLTFIVGGSDNAFARAETILKNMGKNIFHAGQAGDGQMGKICNNLMLGILMSGTCEALNLGIDNGLDPTVLSNIMLQSSGRNWALELYNPCPGVMENAPASRGYQPGFMSKLMLKDLGLGLDAAAKSQSSVPMGALARNLYAFHNAAGNEELDFSSLFEFYAKNNKE</sequence>
<dbReference type="EMBL" id="BA000038">
    <property type="protein sequence ID" value="BAC97064.1"/>
    <property type="molecule type" value="Genomic_DNA"/>
</dbReference>
<proteinExistence type="inferred from homology"/>
<feature type="domain" description="3-hydroxyisobutyrate dehydrogenase-like NAD-binding" evidence="7">
    <location>
        <begin position="223"/>
        <end position="349"/>
    </location>
</feature>
<dbReference type="PANTHER" id="PTHR22981:SF7">
    <property type="entry name" value="3-HYDROXYISOBUTYRATE DEHYDROGENASE, MITOCHONDRIAL"/>
    <property type="match status" value="1"/>
</dbReference>
<dbReference type="InterPro" id="IPR036291">
    <property type="entry name" value="NAD(P)-bd_dom_sf"/>
</dbReference>
<feature type="domain" description="6-phosphogluconate dehydrogenase NADP-binding" evidence="6">
    <location>
        <begin position="57"/>
        <end position="220"/>
    </location>
</feature>
<protein>
    <recommendedName>
        <fullName evidence="5">3-hydroxyisobutyrate dehydrogenase</fullName>
        <shortName evidence="5">HIBADH</shortName>
        <ecNumber evidence="5">1.1.1.31</ecNumber>
    </recommendedName>
</protein>
<evidence type="ECO:0000259" key="7">
    <source>
        <dbReference type="Pfam" id="PF14833"/>
    </source>
</evidence>
<dbReference type="GO" id="GO:0050661">
    <property type="term" value="F:NADP binding"/>
    <property type="evidence" value="ECO:0007669"/>
    <property type="project" value="InterPro"/>
</dbReference>
<dbReference type="InterPro" id="IPR002204">
    <property type="entry name" value="3-OH-isobutyrate_DH-rel_CS"/>
</dbReference>
<dbReference type="PROSITE" id="PS00895">
    <property type="entry name" value="3_HYDROXYISOBUT_DH"/>
    <property type="match status" value="1"/>
</dbReference>
<dbReference type="Pfam" id="PF14833">
    <property type="entry name" value="NAD_binding_11"/>
    <property type="match status" value="1"/>
</dbReference>
<dbReference type="KEGG" id="vvy:VVA1038"/>
<dbReference type="PANTHER" id="PTHR22981">
    <property type="entry name" value="3-HYDROXYISOBUTYRATE DEHYDROGENASE-RELATED"/>
    <property type="match status" value="1"/>
</dbReference>
<dbReference type="NCBIfam" id="TIGR01692">
    <property type="entry name" value="HIBADH"/>
    <property type="match status" value="1"/>
</dbReference>
<evidence type="ECO:0000256" key="2">
    <source>
        <dbReference type="ARBA" id="ARBA00022456"/>
    </source>
</evidence>
<evidence type="ECO:0000259" key="6">
    <source>
        <dbReference type="Pfam" id="PF03446"/>
    </source>
</evidence>
<dbReference type="eggNOG" id="COG2084">
    <property type="taxonomic scope" value="Bacteria"/>
</dbReference>
<evidence type="ECO:0000256" key="1">
    <source>
        <dbReference type="ARBA" id="ARBA00009080"/>
    </source>
</evidence>
<dbReference type="InterPro" id="IPR013328">
    <property type="entry name" value="6PGD_dom2"/>
</dbReference>
<dbReference type="InterPro" id="IPR006115">
    <property type="entry name" value="6PGDH_NADP-bd"/>
</dbReference>
<dbReference type="EC" id="1.1.1.31" evidence="5"/>
<keyword evidence="3 5" id="KW-0560">Oxidoreductase</keyword>
<dbReference type="Proteomes" id="UP000002675">
    <property type="component" value="Chromosome II"/>
</dbReference>
<evidence type="ECO:0000256" key="5">
    <source>
        <dbReference type="RuleBase" id="RU910714"/>
    </source>
</evidence>
<accession>Q7MDJ8</accession>
<dbReference type="SUPFAM" id="SSF48179">
    <property type="entry name" value="6-phosphogluconate dehydrogenase C-terminal domain-like"/>
    <property type="match status" value="1"/>
</dbReference>
<dbReference type="InterPro" id="IPR008927">
    <property type="entry name" value="6-PGluconate_DH-like_C_sf"/>
</dbReference>
<evidence type="ECO:0000256" key="4">
    <source>
        <dbReference type="ARBA" id="ARBA00023027"/>
    </source>
</evidence>
<gene>
    <name evidence="8" type="ordered locus">VVA1038</name>
</gene>
<dbReference type="Gene3D" id="1.10.1040.10">
    <property type="entry name" value="N-(1-d-carboxylethyl)-l-norvaline Dehydrogenase, domain 2"/>
    <property type="match status" value="1"/>
</dbReference>
<keyword evidence="4 5" id="KW-0520">NAD</keyword>
<dbReference type="FunFam" id="1.10.1040.10:FF:000006">
    <property type="entry name" value="3-hydroxyisobutyrate dehydrogenase"/>
    <property type="match status" value="1"/>
</dbReference>
<name>Q7MDJ8_VIBVY</name>
<dbReference type="Pfam" id="PF03446">
    <property type="entry name" value="NAD_binding_2"/>
    <property type="match status" value="1"/>
</dbReference>
<evidence type="ECO:0000313" key="9">
    <source>
        <dbReference type="Proteomes" id="UP000002675"/>
    </source>
</evidence>
<dbReference type="GO" id="GO:0051287">
    <property type="term" value="F:NAD binding"/>
    <property type="evidence" value="ECO:0007669"/>
    <property type="project" value="InterPro"/>
</dbReference>
<keyword evidence="2 5" id="KW-0101">Branched-chain amino acid catabolism</keyword>
<comment type="similarity">
    <text evidence="1 5">Belongs to the HIBADH-related family.</text>
</comment>
<dbReference type="UniPathway" id="UPA00362"/>
<dbReference type="HOGENOM" id="CLU_035117_6_1_6"/>
<dbReference type="GO" id="GO:0006574">
    <property type="term" value="P:L-valine catabolic process"/>
    <property type="evidence" value="ECO:0007669"/>
    <property type="project" value="UniProtKB-UniPathway"/>
</dbReference>
<reference evidence="8 9" key="1">
    <citation type="journal article" date="2003" name="Genome Res.">
        <title>Comparative genome analysis of Vibrio vulnificus, a marine pathogen.</title>
        <authorList>
            <person name="Chen C.Y."/>
            <person name="Wu K.M."/>
            <person name="Chang Y.C."/>
            <person name="Chang C.H."/>
            <person name="Tsai H.C."/>
            <person name="Liao T.L."/>
            <person name="Liu Y.M."/>
            <person name="Chen H.J."/>
            <person name="Shen A.B."/>
            <person name="Li J.C."/>
            <person name="Su T.L."/>
            <person name="Shao C.P."/>
            <person name="Lee C.T."/>
            <person name="Hor L.I."/>
            <person name="Tsai S.F."/>
        </authorList>
    </citation>
    <scope>NUCLEOTIDE SEQUENCE [LARGE SCALE GENOMIC DNA]</scope>
    <source>
        <strain evidence="8 9">YJ016</strain>
    </source>
</reference>
<comment type="catalytic activity">
    <reaction evidence="5">
        <text>3-hydroxy-2-methylpropanoate + NAD(+) = 2-methyl-3-oxopropanoate + NADH + H(+)</text>
        <dbReference type="Rhea" id="RHEA:17681"/>
        <dbReference type="ChEBI" id="CHEBI:11805"/>
        <dbReference type="ChEBI" id="CHEBI:15378"/>
        <dbReference type="ChEBI" id="CHEBI:57540"/>
        <dbReference type="ChEBI" id="CHEBI:57700"/>
        <dbReference type="ChEBI" id="CHEBI:57945"/>
        <dbReference type="EC" id="1.1.1.31"/>
    </reaction>
</comment>
<organism evidence="8 9">
    <name type="scientific">Vibrio vulnificus (strain YJ016)</name>
    <dbReference type="NCBI Taxonomy" id="196600"/>
    <lineage>
        <taxon>Bacteria</taxon>
        <taxon>Pseudomonadati</taxon>
        <taxon>Pseudomonadota</taxon>
        <taxon>Gammaproteobacteria</taxon>
        <taxon>Vibrionales</taxon>
        <taxon>Vibrionaceae</taxon>
        <taxon>Vibrio</taxon>
    </lineage>
</organism>
<dbReference type="STRING" id="672.VV93_v1c39800"/>
<comment type="pathway">
    <text evidence="5">Amino-acid degradation; L-valine degradation.</text>
</comment>
<dbReference type="InterPro" id="IPR011548">
    <property type="entry name" value="HIBADH"/>
</dbReference>
<dbReference type="SUPFAM" id="SSF51735">
    <property type="entry name" value="NAD(P)-binding Rossmann-fold domains"/>
    <property type="match status" value="1"/>
</dbReference>
<dbReference type="InterPro" id="IPR029154">
    <property type="entry name" value="HIBADH-like_NADP-bd"/>
</dbReference>
<evidence type="ECO:0000313" key="8">
    <source>
        <dbReference type="EMBL" id="BAC97064.1"/>
    </source>
</evidence>